<dbReference type="Proteomes" id="UP000275652">
    <property type="component" value="Unassembled WGS sequence"/>
</dbReference>
<dbReference type="InterPro" id="IPR036812">
    <property type="entry name" value="NAD(P)_OxRdtase_dom_sf"/>
</dbReference>
<feature type="compositionally biased region" description="Low complexity" evidence="1">
    <location>
        <begin position="1991"/>
        <end position="2020"/>
    </location>
</feature>
<feature type="compositionally biased region" description="Gly residues" evidence="1">
    <location>
        <begin position="1909"/>
        <end position="1921"/>
    </location>
</feature>
<dbReference type="InterPro" id="IPR027417">
    <property type="entry name" value="P-loop_NTPase"/>
</dbReference>
<dbReference type="InterPro" id="IPR013809">
    <property type="entry name" value="ENTH"/>
</dbReference>
<comment type="caution">
    <text evidence="3">The sequence shown here is derived from an EMBL/GenBank/DDBJ whole genome shotgun (WGS) entry which is preliminary data.</text>
</comment>
<feature type="compositionally biased region" description="Low complexity" evidence="1">
    <location>
        <begin position="2164"/>
        <end position="2180"/>
    </location>
</feature>
<feature type="compositionally biased region" description="Polar residues" evidence="1">
    <location>
        <begin position="2181"/>
        <end position="2207"/>
    </location>
</feature>
<gene>
    <name evidence="3" type="ORF">DYB28_000583</name>
</gene>
<accession>A0A9X8DLV9</accession>
<dbReference type="SMART" id="SM00273">
    <property type="entry name" value="ENTH"/>
    <property type="match status" value="1"/>
</dbReference>
<dbReference type="InterPro" id="IPR041679">
    <property type="entry name" value="DNA2/NAM7-like_C"/>
</dbReference>
<protein>
    <recommendedName>
        <fullName evidence="2">ENTH domain-containing protein</fullName>
    </recommendedName>
</protein>
<feature type="domain" description="ENTH" evidence="2">
    <location>
        <begin position="1706"/>
        <end position="1838"/>
    </location>
</feature>
<dbReference type="PANTHER" id="PTHR10887">
    <property type="entry name" value="DNA2/NAM7 HELICASE FAMILY"/>
    <property type="match status" value="1"/>
</dbReference>
<dbReference type="InterPro" id="IPR047187">
    <property type="entry name" value="SF1_C_Upf1"/>
</dbReference>
<dbReference type="Pfam" id="PF16399">
    <property type="entry name" value="Aquarius_N_1st"/>
    <property type="match status" value="1"/>
</dbReference>
<feature type="region of interest" description="Disordered" evidence="1">
    <location>
        <begin position="733"/>
        <end position="754"/>
    </location>
</feature>
<reference evidence="3 4" key="1">
    <citation type="journal article" date="2018" name="J. Invertebr. Pathol.">
        <title>New genotyping method for the causative agent of crayfish plague (Aphanomyces astaci) based on whole genome data.</title>
        <authorList>
            <person name="Minardi D."/>
            <person name="Studholme D.J."/>
            <person name="van der Giezen M."/>
            <person name="Pretto T."/>
            <person name="Oidtmann B."/>
        </authorList>
    </citation>
    <scope>NUCLEOTIDE SEQUENCE [LARGE SCALE GENOMIC DNA]</scope>
    <source>
        <strain evidence="3 4">KB13</strain>
    </source>
</reference>
<dbReference type="CDD" id="cd18808">
    <property type="entry name" value="SF1_C_Upf1"/>
    <property type="match status" value="1"/>
</dbReference>
<feature type="region of interest" description="Disordered" evidence="1">
    <location>
        <begin position="1909"/>
        <end position="1962"/>
    </location>
</feature>
<dbReference type="GO" id="GO:0003729">
    <property type="term" value="F:mRNA binding"/>
    <property type="evidence" value="ECO:0007669"/>
    <property type="project" value="TreeGrafter"/>
</dbReference>
<feature type="compositionally biased region" description="Polar residues" evidence="1">
    <location>
        <begin position="2101"/>
        <end position="2115"/>
    </location>
</feature>
<dbReference type="CDD" id="cd03571">
    <property type="entry name" value="ENTH"/>
    <property type="match status" value="1"/>
</dbReference>
<name>A0A9X8DLV9_APHAT</name>
<dbReference type="PROSITE" id="PS50942">
    <property type="entry name" value="ENTH"/>
    <property type="match status" value="1"/>
</dbReference>
<evidence type="ECO:0000313" key="4">
    <source>
        <dbReference type="Proteomes" id="UP000275652"/>
    </source>
</evidence>
<evidence type="ECO:0000256" key="1">
    <source>
        <dbReference type="SAM" id="MobiDB-lite"/>
    </source>
</evidence>
<dbReference type="EMBL" id="QUTI01045902">
    <property type="protein sequence ID" value="RLN99820.1"/>
    <property type="molecule type" value="Genomic_DNA"/>
</dbReference>
<dbReference type="Gene3D" id="3.20.20.100">
    <property type="entry name" value="NADP-dependent oxidoreductase domain"/>
    <property type="match status" value="1"/>
</dbReference>
<feature type="compositionally biased region" description="Low complexity" evidence="1">
    <location>
        <begin position="733"/>
        <end position="747"/>
    </location>
</feature>
<proteinExistence type="predicted"/>
<dbReference type="InterPro" id="IPR045055">
    <property type="entry name" value="DNA2/NAM7-like"/>
</dbReference>
<dbReference type="SUPFAM" id="SSF48464">
    <property type="entry name" value="ENTH/VHS domain"/>
    <property type="match status" value="1"/>
</dbReference>
<feature type="compositionally biased region" description="Polar residues" evidence="1">
    <location>
        <begin position="2066"/>
        <end position="2082"/>
    </location>
</feature>
<feature type="region of interest" description="Disordered" evidence="1">
    <location>
        <begin position="1980"/>
        <end position="2207"/>
    </location>
</feature>
<dbReference type="InterPro" id="IPR048966">
    <property type="entry name" value="Aquarius_b-barrel"/>
</dbReference>
<dbReference type="FunFam" id="1.25.40.90:FF:000006">
    <property type="entry name" value="Clathrin interactor 1"/>
    <property type="match status" value="1"/>
</dbReference>
<dbReference type="InterPro" id="IPR041677">
    <property type="entry name" value="DNA2/NAM7_AAA_11"/>
</dbReference>
<dbReference type="Pfam" id="PF01417">
    <property type="entry name" value="ENTH"/>
    <property type="match status" value="1"/>
</dbReference>
<dbReference type="GO" id="GO:0004386">
    <property type="term" value="F:helicase activity"/>
    <property type="evidence" value="ECO:0007669"/>
    <property type="project" value="InterPro"/>
</dbReference>
<evidence type="ECO:0000259" key="2">
    <source>
        <dbReference type="PROSITE" id="PS50942"/>
    </source>
</evidence>
<dbReference type="SUPFAM" id="SSF51430">
    <property type="entry name" value="NAD(P)-linked oxidoreductase"/>
    <property type="match status" value="1"/>
</dbReference>
<feature type="compositionally biased region" description="Basic and acidic residues" evidence="1">
    <location>
        <begin position="1942"/>
        <end position="1953"/>
    </location>
</feature>
<feature type="compositionally biased region" description="Low complexity" evidence="1">
    <location>
        <begin position="2046"/>
        <end position="2056"/>
    </location>
</feature>
<dbReference type="GO" id="GO:0071013">
    <property type="term" value="C:catalytic step 2 spliceosome"/>
    <property type="evidence" value="ECO:0007669"/>
    <property type="project" value="TreeGrafter"/>
</dbReference>
<dbReference type="Pfam" id="PF13086">
    <property type="entry name" value="AAA_11"/>
    <property type="match status" value="1"/>
</dbReference>
<dbReference type="GO" id="GO:0005737">
    <property type="term" value="C:cytoplasm"/>
    <property type="evidence" value="ECO:0007669"/>
    <property type="project" value="UniProtKB-ARBA"/>
</dbReference>
<dbReference type="FunFam" id="3.40.50.300:FF:002863">
    <property type="entry name" value="Pre-mRNA-splicing factor cwf11"/>
    <property type="match status" value="1"/>
</dbReference>
<feature type="compositionally biased region" description="Low complexity" evidence="1">
    <location>
        <begin position="2027"/>
        <end position="2039"/>
    </location>
</feature>
<dbReference type="Pfam" id="PF21143">
    <property type="entry name" value="Aquarius_N_2nd"/>
    <property type="match status" value="1"/>
</dbReference>
<dbReference type="InterPro" id="IPR008942">
    <property type="entry name" value="ENTH_VHS"/>
</dbReference>
<dbReference type="Gene3D" id="1.25.40.90">
    <property type="match status" value="1"/>
</dbReference>
<evidence type="ECO:0000313" key="3">
    <source>
        <dbReference type="EMBL" id="RLN99820.1"/>
    </source>
</evidence>
<sequence length="2207" mass="240454">MSKDSHITRDDICIVCECSSTWSLATLGGKCKDVAAKLDVGRIDVVLYPNALLPPAVHGQVRSPRRNAYYWLTPQEVRTVALVEAWTAMTTLRSAGLVDHIGVSDFAVHELEILLRRFPEHPVEVQCIRDVSPFSPYDHMVRFCQGKQIDVVACFSVQLESLTHIQKVMWSKIASDITTAHQRMHFQHNLPSETIRVDNSNASINQTTETCDVQLDARRTASEVLATWLNQRGMIAVPMVEGDEPYDEGACRALFSLSHPFVKEPAAAAPSKPYHFVLRKDDMALLESSSHHHHEITLLSSTGYLENYLWLHFNAEKHATDKSLLLSIVALSNETDGRLWTSVDGSKYASFIDSLFRLKHGHAFASWSLREHARFLRFLTHGIRHLEHAHVAKTMLQYASLPTWKHLSDIQRNLVFADHPKLKRHWQNRIPSPPAPSSSSPVVKKRKVLPSSSPVVDLDGDFYVGLLNDLKAVLLRAAADPSDDDNDQDDIVHYVAHALDLWVDLMSQLPTRRFLRTLAVHLHLLMACRHSAVVTTHPLLSKQVALLHFYVHFPLDDQTGHAWSAVEHKANVASRAHALQLTAFATHESLRALSLLPLSSLSNRSVLQTQLNLVPDDILFPFAIAAGLVQPSDENIDLVDAFVDRFALHAPPTLSALPLFPTEADLWAPDTASLDDDHAHGDRKQPLILSTRKLNLQFLSLQDYLYRNYELFRLEAAHGVRLDLEHVLHVLQPGSSSHHQPSSSSSGRPVFRRRHPMAAPVDAVKIVRVDPPSIGHLHPAQVLAQVNVDLAPEAVEAWDAALQLPGHHVVFLVHVDASAIPYDDDQAKLSVLNAAERHGVQSVRGASVLQVLDGHGTAIGDLVEHPDGTLVRAKGKGTRRVLRVALDGAQYAKDVAEANTDVYTHLNVVVRRDAKVNNFKAVLDTIQDILREQSPSRVLPAWLADVFLGYGDPASAHHRHPSLQTSTSYSIPLFDTFANQAHAAASFPNARNVQFIANGEATSPAKEEGAALSFTLIQKHDQDIQNVVLQVESASSHSTDGRPSAAVQFTPTQVDAIVSGMHRGLTLVVGPPGTGKTDVAVQLIANLYQAYPTERVVIVTHANHALDDIFAKLKAKRVVDPGHLLRLGGGGGGVVSSDDETDFENDFTKAGRVAFLLARRRVLLDQVEYIAQAVGGAAAASGASHSCAQAAYFYTRHLGPALASPPTADFTKFVTQFTHASNGADQHAYFARLFDELATLSALEVLRTPKQRGDFLLVKHARVVAMTCTQAAMNRSRFIDMGFQYQSVVMEEAGQVSEIESLIPMLLQKTTSQLHRVVLFGDHEQLPPVVQNRPLADFSKLDQSLFTRLVRLGAPTVQLDRQGRTRPSIAALFKWKYKHLTDLTSVTSAPQFTTANAGFRHTFQFIDVPGGSETSPRLHAYENHLEGLYLVQVYQYMRLIGYAADRIAVLTTYAGQKALLWSLFQPGKAAFGLPNAIATVDEFQGQQSDFVLLSLVRTRHVGHLRDVRRAIVAVSRARLGLYVFGKKSVFTSAVELKNVVTPLTHATTLALVPAERADKGPIRRQECDKVPSDHVHLVPDAHHMSDMVAKLKAQQQRQHTLTEESAAHRSYGEALLNCFRGGAFSALLDITLIVAGVSIQHVLLHAAFTPTRFVVPTSAPICRPLRQCSISAGWNGTDLLPTMLVLPSAKQGRSRVFTSRSRKGLVKSKMGTDTEKKLEEALSNKNWGATILPHIVGGGTIIPASESYNLVMKKVWEAMDAEGRQWRTVFKALALLDHLIKNGTERVVENARDHMFKLRTLSDFNYYDGSADKGAGVREKVKQILDMLNDNDRIRDERDKAKRLRDKYIGVGSTGNTGGFSSGGGYGGQSGGGYGGQSGGGGYGNSGSGGYGGSGGGYGNDSGGYGGQSAGGYSNDGGYGGSNSDRTNSRDQDNGYGGSRTGSRDKYASKQADDAESEEEVGDSFRWAVHTFDPFAVAPVAQQQSGGYGNFGQPPSQAPPAAFNAFAPPPAQGGLNQFQGGFPGGFPPQQQQLQPPLAQGYGGQYGSQTGQSAPFVGAPPPAPVQSLGNPAQYTSQPKTNSSAPPPAAKSNDAWGAGSNLFDLSNLGQSLPSATGGQKPGGPGLAPQNSFHGLDTLAGLPNKPRPNMDSLRKDMANRNMDSRPNNSNMANNNMANSNMASLNHSTDNLNSSSSHLVQDSVNSSRWNI</sequence>
<dbReference type="Gene3D" id="3.40.50.300">
    <property type="entry name" value="P-loop containing nucleotide triphosphate hydrolases"/>
    <property type="match status" value="2"/>
</dbReference>
<dbReference type="SUPFAM" id="SSF52540">
    <property type="entry name" value="P-loop containing nucleoside triphosphate hydrolases"/>
    <property type="match status" value="1"/>
</dbReference>
<dbReference type="Pfam" id="PF13087">
    <property type="entry name" value="AAA_12"/>
    <property type="match status" value="1"/>
</dbReference>
<dbReference type="PANTHER" id="PTHR10887:SF5">
    <property type="entry name" value="RNA HELICASE AQUARIUS"/>
    <property type="match status" value="1"/>
</dbReference>
<dbReference type="InterPro" id="IPR032174">
    <property type="entry name" value="Aquarius_N"/>
</dbReference>
<organism evidence="3 4">
    <name type="scientific">Aphanomyces astaci</name>
    <name type="common">Crayfish plague agent</name>
    <dbReference type="NCBI Taxonomy" id="112090"/>
    <lineage>
        <taxon>Eukaryota</taxon>
        <taxon>Sar</taxon>
        <taxon>Stramenopiles</taxon>
        <taxon>Oomycota</taxon>
        <taxon>Saprolegniomycetes</taxon>
        <taxon>Saprolegniales</taxon>
        <taxon>Verrucalvaceae</taxon>
        <taxon>Aphanomyces</taxon>
    </lineage>
</organism>